<sequence>MITHVSDIANIYDGNIGIEIRGASSSGYPQTPYGLETRTADGGNNDVSLLGMPVESDWVSFQI</sequence>
<proteinExistence type="predicted"/>
<reference evidence="1 2" key="1">
    <citation type="submission" date="2020-10" db="EMBL/GenBank/DDBJ databases">
        <title>Connecting structure to function with the recovery of over 1000 high-quality activated sludge metagenome-assembled genomes encoding full-length rRNA genes using long-read sequencing.</title>
        <authorList>
            <person name="Singleton C.M."/>
            <person name="Petriglieri F."/>
            <person name="Kristensen J.M."/>
            <person name="Kirkegaard R.H."/>
            <person name="Michaelsen T.Y."/>
            <person name="Andersen M.H."/>
            <person name="Karst S.M."/>
            <person name="Dueholm M.S."/>
            <person name="Nielsen P.H."/>
            <person name="Albertsen M."/>
        </authorList>
    </citation>
    <scope>NUCLEOTIDE SEQUENCE [LARGE SCALE GENOMIC DNA]</scope>
    <source>
        <strain evidence="1">Ribe_18-Q3-R11-54_MAXAC.273</strain>
    </source>
</reference>
<gene>
    <name evidence="1" type="ORF">IPP15_07010</name>
</gene>
<evidence type="ECO:0000313" key="1">
    <source>
        <dbReference type="EMBL" id="MBK9982163.1"/>
    </source>
</evidence>
<evidence type="ECO:0000313" key="2">
    <source>
        <dbReference type="Proteomes" id="UP000808337"/>
    </source>
</evidence>
<comment type="caution">
    <text evidence="1">The sequence shown here is derived from an EMBL/GenBank/DDBJ whole genome shotgun (WGS) entry which is preliminary data.</text>
</comment>
<dbReference type="Proteomes" id="UP000808337">
    <property type="component" value="Unassembled WGS sequence"/>
</dbReference>
<dbReference type="AlphaFoldDB" id="A0A9D7SUD8"/>
<dbReference type="EMBL" id="JADKGY010000003">
    <property type="protein sequence ID" value="MBK9982163.1"/>
    <property type="molecule type" value="Genomic_DNA"/>
</dbReference>
<protein>
    <submittedName>
        <fullName evidence="1">Uncharacterized protein</fullName>
    </submittedName>
</protein>
<organism evidence="1 2">
    <name type="scientific">Candidatus Opimibacter skivensis</name>
    <dbReference type="NCBI Taxonomy" id="2982028"/>
    <lineage>
        <taxon>Bacteria</taxon>
        <taxon>Pseudomonadati</taxon>
        <taxon>Bacteroidota</taxon>
        <taxon>Saprospiria</taxon>
        <taxon>Saprospirales</taxon>
        <taxon>Saprospiraceae</taxon>
        <taxon>Candidatus Opimibacter</taxon>
    </lineage>
</organism>
<name>A0A9D7SUD8_9BACT</name>
<accession>A0A9D7SUD8</accession>